<organism evidence="4 5">
    <name type="scientific">Duganella aceris</name>
    <dbReference type="NCBI Taxonomy" id="2703883"/>
    <lineage>
        <taxon>Bacteria</taxon>
        <taxon>Pseudomonadati</taxon>
        <taxon>Pseudomonadota</taxon>
        <taxon>Betaproteobacteria</taxon>
        <taxon>Burkholderiales</taxon>
        <taxon>Oxalobacteraceae</taxon>
        <taxon>Telluria group</taxon>
        <taxon>Duganella</taxon>
    </lineage>
</organism>
<dbReference type="Pfam" id="PF00563">
    <property type="entry name" value="EAL"/>
    <property type="match status" value="1"/>
</dbReference>
<name>A0ABX0FPA4_9BURK</name>
<feature type="domain" description="Response regulatory" evidence="2">
    <location>
        <begin position="8"/>
        <end position="129"/>
    </location>
</feature>
<dbReference type="SMART" id="SM00448">
    <property type="entry name" value="REC"/>
    <property type="match status" value="1"/>
</dbReference>
<dbReference type="InterPro" id="IPR001633">
    <property type="entry name" value="EAL_dom"/>
</dbReference>
<dbReference type="PANTHER" id="PTHR33121:SF79">
    <property type="entry name" value="CYCLIC DI-GMP PHOSPHODIESTERASE PDED-RELATED"/>
    <property type="match status" value="1"/>
</dbReference>
<dbReference type="Gene3D" id="3.20.20.450">
    <property type="entry name" value="EAL domain"/>
    <property type="match status" value="1"/>
</dbReference>
<dbReference type="EMBL" id="JAADJT010000008">
    <property type="protein sequence ID" value="NGZ86312.1"/>
    <property type="molecule type" value="Genomic_DNA"/>
</dbReference>
<accession>A0ABX0FPA4</accession>
<comment type="caution">
    <text evidence="4">The sequence shown here is derived from an EMBL/GenBank/DDBJ whole genome shotgun (WGS) entry which is preliminary data.</text>
</comment>
<dbReference type="PROSITE" id="PS50883">
    <property type="entry name" value="EAL"/>
    <property type="match status" value="1"/>
</dbReference>
<gene>
    <name evidence="4" type="ORF">GW587_18885</name>
</gene>
<keyword evidence="5" id="KW-1185">Reference proteome</keyword>
<dbReference type="Pfam" id="PF00072">
    <property type="entry name" value="Response_reg"/>
    <property type="match status" value="1"/>
</dbReference>
<reference evidence="5" key="2">
    <citation type="submission" date="2023-07" db="EMBL/GenBank/DDBJ databases">
        <title>Duganella aceri sp. nov., isolated from tree sap.</title>
        <authorList>
            <person name="Kim I.S."/>
        </authorList>
    </citation>
    <scope>NUCLEOTIDE SEQUENCE [LARGE SCALE GENOMIC DNA]</scope>
    <source>
        <strain evidence="5">SAP-35</strain>
    </source>
</reference>
<evidence type="ECO:0000259" key="3">
    <source>
        <dbReference type="PROSITE" id="PS50883"/>
    </source>
</evidence>
<dbReference type="SMART" id="SM00052">
    <property type="entry name" value="EAL"/>
    <property type="match status" value="1"/>
</dbReference>
<dbReference type="CDD" id="cd01948">
    <property type="entry name" value="EAL"/>
    <property type="match status" value="1"/>
</dbReference>
<feature type="domain" description="EAL" evidence="3">
    <location>
        <begin position="151"/>
        <end position="404"/>
    </location>
</feature>
<sequence length="415" mass="45464">MNDQPGLHILLLDDEPFMLKLLGRMLARQGCANITLAEGGAAGLAVVHGDSPPDLILCDLNMPEMDGIEFIRRLVEHNYRGSLILVSGEDSRMLQAASQLALAHGLRLLGHLAKPVLPDQLAQLLDKWCDARWRSLSLSAASGAGGASQPAPYTKEELAAALRDGQLMNYYQPKVSIASGRMVGVEALVRWQHPRDGIVYPDNFIPLAEESGLIDQLTRVVFSSAMKHARTWHEGGLDLSMSVNVSMDNLHSLGFVDFIVAEAAAAEVAPRKIILEVTESRLMQDLRTPLEVLARLRLRRFRLSVDDFGTGYSSLVQLRDIPFDELKIDRSFVHGAGEDPTKRAICSASIGLARQMGLDAVAEGVEDSADWRFLQAIGCDLAQGYFIARPMPADAVLAWAAHWQATCSHELERLS</sequence>
<evidence type="ECO:0000256" key="1">
    <source>
        <dbReference type="PROSITE-ProRule" id="PRU00169"/>
    </source>
</evidence>
<dbReference type="Proteomes" id="UP000666369">
    <property type="component" value="Unassembled WGS sequence"/>
</dbReference>
<proteinExistence type="predicted"/>
<dbReference type="InterPro" id="IPR001789">
    <property type="entry name" value="Sig_transdc_resp-reg_receiver"/>
</dbReference>
<dbReference type="InterPro" id="IPR050706">
    <property type="entry name" value="Cyclic-di-GMP_PDE-like"/>
</dbReference>
<dbReference type="InterPro" id="IPR035919">
    <property type="entry name" value="EAL_sf"/>
</dbReference>
<evidence type="ECO:0000259" key="2">
    <source>
        <dbReference type="PROSITE" id="PS50110"/>
    </source>
</evidence>
<evidence type="ECO:0000313" key="5">
    <source>
        <dbReference type="Proteomes" id="UP000666369"/>
    </source>
</evidence>
<evidence type="ECO:0000313" key="4">
    <source>
        <dbReference type="EMBL" id="NGZ86312.1"/>
    </source>
</evidence>
<reference evidence="4 5" key="1">
    <citation type="submission" date="2020-01" db="EMBL/GenBank/DDBJ databases">
        <authorList>
            <person name="Lee S.D."/>
        </authorList>
    </citation>
    <scope>NUCLEOTIDE SEQUENCE [LARGE SCALE GENOMIC DNA]</scope>
    <source>
        <strain evidence="4 5">SAP-35</strain>
    </source>
</reference>
<dbReference type="SUPFAM" id="SSF52172">
    <property type="entry name" value="CheY-like"/>
    <property type="match status" value="1"/>
</dbReference>
<keyword evidence="1" id="KW-0597">Phosphoprotein</keyword>
<dbReference type="PROSITE" id="PS50110">
    <property type="entry name" value="RESPONSE_REGULATORY"/>
    <property type="match status" value="1"/>
</dbReference>
<dbReference type="PANTHER" id="PTHR33121">
    <property type="entry name" value="CYCLIC DI-GMP PHOSPHODIESTERASE PDEF"/>
    <property type="match status" value="1"/>
</dbReference>
<protein>
    <submittedName>
        <fullName evidence="4">EAL domain-containing response regulator</fullName>
    </submittedName>
</protein>
<feature type="modified residue" description="4-aspartylphosphate" evidence="1">
    <location>
        <position position="59"/>
    </location>
</feature>
<dbReference type="Gene3D" id="3.40.50.2300">
    <property type="match status" value="1"/>
</dbReference>
<dbReference type="InterPro" id="IPR011006">
    <property type="entry name" value="CheY-like_superfamily"/>
</dbReference>
<dbReference type="SUPFAM" id="SSF141868">
    <property type="entry name" value="EAL domain-like"/>
    <property type="match status" value="1"/>
</dbReference>
<dbReference type="RefSeq" id="WP_166106050.1">
    <property type="nucleotide sequence ID" value="NZ_JAADJT010000008.1"/>
</dbReference>